<protein>
    <submittedName>
        <fullName evidence="1">Uncharacterized protein</fullName>
    </submittedName>
</protein>
<dbReference type="PROSITE" id="PS51257">
    <property type="entry name" value="PROKAR_LIPOPROTEIN"/>
    <property type="match status" value="1"/>
</dbReference>
<evidence type="ECO:0000313" key="1">
    <source>
        <dbReference type="EMBL" id="CEH18079.1"/>
    </source>
</evidence>
<reference evidence="1 2" key="1">
    <citation type="submission" date="2014-09" db="EMBL/GenBank/DDBJ databases">
        <authorList>
            <person name="Magalhaes I.L.F."/>
            <person name="Oliveira U."/>
            <person name="Santos F.R."/>
            <person name="Vidigal T.H.D.A."/>
            <person name="Brescovit A.D."/>
            <person name="Santos A.J."/>
        </authorList>
    </citation>
    <scope>NUCLEOTIDE SEQUENCE [LARGE SCALE GENOMIC DNA]</scope>
</reference>
<sequence length="161" mass="17503">MRPSSSINQEKGPTATQHVSLIHLFSQSCETSRCLALRMCHCSKSNKPRAVHPHILAQKTTLTSANDTLRLERLFCCRARVGMSAWPHILAARLSLPASFGVASRCTCKPGFTSESETEALRCCLVAAHDAFGDPVVHACYVGGDHHEAKSVHTKHADLSV</sequence>
<dbReference type="Proteomes" id="UP000054845">
    <property type="component" value="Unassembled WGS sequence"/>
</dbReference>
<keyword evidence="2" id="KW-1185">Reference proteome</keyword>
<proteinExistence type="predicted"/>
<organism evidence="1 2">
    <name type="scientific">Ceraceosorus bombacis</name>
    <dbReference type="NCBI Taxonomy" id="401625"/>
    <lineage>
        <taxon>Eukaryota</taxon>
        <taxon>Fungi</taxon>
        <taxon>Dikarya</taxon>
        <taxon>Basidiomycota</taxon>
        <taxon>Ustilaginomycotina</taxon>
        <taxon>Exobasidiomycetes</taxon>
        <taxon>Ceraceosorales</taxon>
        <taxon>Ceraceosoraceae</taxon>
        <taxon>Ceraceosorus</taxon>
    </lineage>
</organism>
<accession>A0A0P1BPT7</accession>
<dbReference type="AlphaFoldDB" id="A0A0P1BPT7"/>
<evidence type="ECO:0000313" key="2">
    <source>
        <dbReference type="Proteomes" id="UP000054845"/>
    </source>
</evidence>
<name>A0A0P1BPT7_9BASI</name>
<dbReference type="EMBL" id="CCYA01000269">
    <property type="protein sequence ID" value="CEH18079.1"/>
    <property type="molecule type" value="Genomic_DNA"/>
</dbReference>